<dbReference type="InterPro" id="IPR009079">
    <property type="entry name" value="4_helix_cytokine-like_core"/>
</dbReference>
<dbReference type="Gene3D" id="1.20.1250.10">
    <property type="match status" value="1"/>
</dbReference>
<dbReference type="GO" id="GO:0005576">
    <property type="term" value="C:extracellular region"/>
    <property type="evidence" value="ECO:0007669"/>
    <property type="project" value="InterPro"/>
</dbReference>
<protein>
    <recommendedName>
        <fullName evidence="4">Interleukin 22</fullName>
    </recommendedName>
</protein>
<gene>
    <name evidence="2" type="ORF">DNTS_030076</name>
</gene>
<keyword evidence="1" id="KW-0732">Signal</keyword>
<name>A0A553QT83_9TELE</name>
<dbReference type="InterPro" id="IPR020453">
    <property type="entry name" value="IL-22"/>
</dbReference>
<evidence type="ECO:0008006" key="4">
    <source>
        <dbReference type="Google" id="ProtNLM"/>
    </source>
</evidence>
<evidence type="ECO:0000313" key="2">
    <source>
        <dbReference type="EMBL" id="TRY93006.1"/>
    </source>
</evidence>
<evidence type="ECO:0000313" key="3">
    <source>
        <dbReference type="Proteomes" id="UP000316079"/>
    </source>
</evidence>
<dbReference type="STRING" id="623744.A0A553QT83"/>
<dbReference type="EMBL" id="SRMA01025577">
    <property type="protein sequence ID" value="TRY93006.1"/>
    <property type="molecule type" value="Genomic_DNA"/>
</dbReference>
<accession>A0A553QT83</accession>
<organism evidence="2 3">
    <name type="scientific">Danionella cerebrum</name>
    <dbReference type="NCBI Taxonomy" id="2873325"/>
    <lineage>
        <taxon>Eukaryota</taxon>
        <taxon>Metazoa</taxon>
        <taxon>Chordata</taxon>
        <taxon>Craniata</taxon>
        <taxon>Vertebrata</taxon>
        <taxon>Euteleostomi</taxon>
        <taxon>Actinopterygii</taxon>
        <taxon>Neopterygii</taxon>
        <taxon>Teleostei</taxon>
        <taxon>Ostariophysi</taxon>
        <taxon>Cypriniformes</taxon>
        <taxon>Danionidae</taxon>
        <taxon>Danioninae</taxon>
        <taxon>Danionella</taxon>
    </lineage>
</organism>
<dbReference type="Proteomes" id="UP000316079">
    <property type="component" value="Unassembled WGS sequence"/>
</dbReference>
<sequence length="170" mass="19668">MKLLTLFVVLGWSFPSGLSMHLMRHRPKPLDSPNTWNGISVMTDHAQKEDKDHETRLLPVFSGAMLKDDDSCCINAHILEFYLKHILHGDEHFDKTYPHVRFVRSDLRRVQNVLQPHCISRSLAEHIIVKEFEEKYNASAKKNLAAARNKAVGETIILFHYLFESCNARM</sequence>
<dbReference type="OrthoDB" id="9451249at2759"/>
<dbReference type="PANTHER" id="PTHR48488:SF1">
    <property type="entry name" value="INTERLEUKIN-22"/>
    <property type="match status" value="1"/>
</dbReference>
<dbReference type="AlphaFoldDB" id="A0A553QT83"/>
<comment type="caution">
    <text evidence="2">The sequence shown here is derived from an EMBL/GenBank/DDBJ whole genome shotgun (WGS) entry which is preliminary data.</text>
</comment>
<keyword evidence="3" id="KW-1185">Reference proteome</keyword>
<evidence type="ECO:0000256" key="1">
    <source>
        <dbReference type="SAM" id="SignalP"/>
    </source>
</evidence>
<reference evidence="2 3" key="1">
    <citation type="journal article" date="2019" name="Sci. Data">
        <title>Hybrid genome assembly and annotation of Danionella translucida.</title>
        <authorList>
            <person name="Kadobianskyi M."/>
            <person name="Schulze L."/>
            <person name="Schuelke M."/>
            <person name="Judkewitz B."/>
        </authorList>
    </citation>
    <scope>NUCLEOTIDE SEQUENCE [LARGE SCALE GENOMIC DNA]</scope>
    <source>
        <strain evidence="2 3">Bolton</strain>
    </source>
</reference>
<feature type="chain" id="PRO_5021759469" description="Interleukin 22" evidence="1">
    <location>
        <begin position="20"/>
        <end position="170"/>
    </location>
</feature>
<proteinExistence type="predicted"/>
<dbReference type="PANTHER" id="PTHR48488">
    <property type="entry name" value="INTERLEUKIN-22"/>
    <property type="match status" value="1"/>
</dbReference>
<dbReference type="SUPFAM" id="SSF47266">
    <property type="entry name" value="4-helical cytokines"/>
    <property type="match status" value="1"/>
</dbReference>
<feature type="signal peptide" evidence="1">
    <location>
        <begin position="1"/>
        <end position="19"/>
    </location>
</feature>